<proteinExistence type="inferred from homology"/>
<comment type="caution">
    <text evidence="3">The sequence shown here is derived from an EMBL/GenBank/DDBJ whole genome shotgun (WGS) entry which is preliminary data.</text>
</comment>
<dbReference type="AlphaFoldDB" id="A0A9D1RVF0"/>
<comment type="similarity">
    <text evidence="1">Belongs to the AHA1 family.</text>
</comment>
<feature type="domain" description="Activator of Hsp90 ATPase homologue 1/2-like C-terminal" evidence="2">
    <location>
        <begin position="29"/>
        <end position="55"/>
    </location>
</feature>
<accession>A0A9D1RVF0</accession>
<dbReference type="SUPFAM" id="SSF55961">
    <property type="entry name" value="Bet v1-like"/>
    <property type="match status" value="1"/>
</dbReference>
<evidence type="ECO:0000256" key="1">
    <source>
        <dbReference type="ARBA" id="ARBA00006817"/>
    </source>
</evidence>
<name>A0A9D1RVF0_9CORY</name>
<dbReference type="InterPro" id="IPR013538">
    <property type="entry name" value="ASHA1/2-like_C"/>
</dbReference>
<evidence type="ECO:0000313" key="3">
    <source>
        <dbReference type="EMBL" id="HIW94894.1"/>
    </source>
</evidence>
<gene>
    <name evidence="3" type="ORF">H9867_00165</name>
</gene>
<organism evidence="3 4">
    <name type="scientific">Candidatus Corynebacterium gallistercoris</name>
    <dbReference type="NCBI Taxonomy" id="2838530"/>
    <lineage>
        <taxon>Bacteria</taxon>
        <taxon>Bacillati</taxon>
        <taxon>Actinomycetota</taxon>
        <taxon>Actinomycetes</taxon>
        <taxon>Mycobacteriales</taxon>
        <taxon>Corynebacteriaceae</taxon>
        <taxon>Corynebacterium</taxon>
    </lineage>
</organism>
<evidence type="ECO:0000259" key="2">
    <source>
        <dbReference type="Pfam" id="PF08327"/>
    </source>
</evidence>
<protein>
    <submittedName>
        <fullName evidence="3">SRPBCC domain-containing protein</fullName>
    </submittedName>
</protein>
<dbReference type="Gene3D" id="3.30.530.20">
    <property type="match status" value="1"/>
</dbReference>
<sequence length="88" mass="9587">MADNNAHPHLHPAQTHIGPEGIGVTRVIDASPAAVFEAWTKPENFAQWFGGPQVDVPLESLVFTAEQKEQLVAGWQGFLDELATIPRS</sequence>
<dbReference type="Pfam" id="PF08327">
    <property type="entry name" value="AHSA1"/>
    <property type="match status" value="1"/>
</dbReference>
<dbReference type="EMBL" id="DXFZ01000003">
    <property type="protein sequence ID" value="HIW94894.1"/>
    <property type="molecule type" value="Genomic_DNA"/>
</dbReference>
<reference evidence="3" key="1">
    <citation type="journal article" date="2021" name="PeerJ">
        <title>Extensive microbial diversity within the chicken gut microbiome revealed by metagenomics and culture.</title>
        <authorList>
            <person name="Gilroy R."/>
            <person name="Ravi A."/>
            <person name="Getino M."/>
            <person name="Pursley I."/>
            <person name="Horton D.L."/>
            <person name="Alikhan N.F."/>
            <person name="Baker D."/>
            <person name="Gharbi K."/>
            <person name="Hall N."/>
            <person name="Watson M."/>
            <person name="Adriaenssens E.M."/>
            <person name="Foster-Nyarko E."/>
            <person name="Jarju S."/>
            <person name="Secka A."/>
            <person name="Antonio M."/>
            <person name="Oren A."/>
            <person name="Chaudhuri R.R."/>
            <person name="La Ragione R."/>
            <person name="Hildebrand F."/>
            <person name="Pallen M.J."/>
        </authorList>
    </citation>
    <scope>NUCLEOTIDE SEQUENCE</scope>
    <source>
        <strain evidence="3">4376</strain>
    </source>
</reference>
<dbReference type="InterPro" id="IPR023393">
    <property type="entry name" value="START-like_dom_sf"/>
</dbReference>
<dbReference type="Proteomes" id="UP000824189">
    <property type="component" value="Unassembled WGS sequence"/>
</dbReference>
<reference evidence="3" key="2">
    <citation type="submission" date="2021-04" db="EMBL/GenBank/DDBJ databases">
        <authorList>
            <person name="Gilroy R."/>
        </authorList>
    </citation>
    <scope>NUCLEOTIDE SEQUENCE</scope>
    <source>
        <strain evidence="3">4376</strain>
    </source>
</reference>
<evidence type="ECO:0000313" key="4">
    <source>
        <dbReference type="Proteomes" id="UP000824189"/>
    </source>
</evidence>